<proteinExistence type="predicted"/>
<reference evidence="1" key="1">
    <citation type="journal article" date="2022" name="bioRxiv">
        <title>Genomics of Preaxostyla Flagellates Illuminates Evolutionary Transitions and the Path Towards Mitochondrial Loss.</title>
        <authorList>
            <person name="Novak L.V.F."/>
            <person name="Treitli S.C."/>
            <person name="Pyrih J."/>
            <person name="Halakuc P."/>
            <person name="Pipaliya S.V."/>
            <person name="Vacek V."/>
            <person name="Brzon O."/>
            <person name="Soukal P."/>
            <person name="Eme L."/>
            <person name="Dacks J.B."/>
            <person name="Karnkowska A."/>
            <person name="Elias M."/>
            <person name="Hampl V."/>
        </authorList>
    </citation>
    <scope>NUCLEOTIDE SEQUENCE</scope>
    <source>
        <strain evidence="1">RCP-MX</strain>
    </source>
</reference>
<gene>
    <name evidence="1" type="ORF">PAPYR_4044</name>
</gene>
<comment type="caution">
    <text evidence="1">The sequence shown here is derived from an EMBL/GenBank/DDBJ whole genome shotgun (WGS) entry which is preliminary data.</text>
</comment>
<sequence>MPASQRIDLTLLAPNASSPLCARLRKLTISNDVHQNLSLLYFLQSLTRLEELNIPECRLDALACIGHRLTALRMPTSRHSFFERLGRLEAIEIRNRVDDPGDVVNSLQANRATLRSVTLRSCRLTGPLFEALAACPLLIHLDLFVKPSSYEGFDLADVPQDLLDRLESLHLHDLGYDGHQPLRFPIYSSLRIASPTLRILDLELDLGHDACLTLDCPALETVTLPLTLPDHSYRLALNCPQMRQMAGLAVHQELAACQAMPRLSKMSYIKELFDHSHDDPCLTLGALLSLAPSITRLSGVCFARFNDFTAFLPTAPALRHLHVTVEVPRDGADLFLTADHLESLELFLVPGDTIVHTIKSIGFRIEAPQLRSFSLTETNPPFRVSTLAVHCRALADLRISSLFELTALTLNTAPASLRTFFIDGSPALDPACLLACLGQHGGLRRVFLGSLGRCYVTSWPELAAALGALPRLTELHPAAPQALLRSILVFDETTMRSLVLDCPLLEELQAPLGAEMERFELVGAPTCVW</sequence>
<evidence type="ECO:0000313" key="1">
    <source>
        <dbReference type="EMBL" id="KAJ4459968.1"/>
    </source>
</evidence>
<accession>A0ABQ8UMC8</accession>
<dbReference type="Proteomes" id="UP001141327">
    <property type="component" value="Unassembled WGS sequence"/>
</dbReference>
<dbReference type="Gene3D" id="3.80.10.10">
    <property type="entry name" value="Ribonuclease Inhibitor"/>
    <property type="match status" value="1"/>
</dbReference>
<dbReference type="SUPFAM" id="SSF52047">
    <property type="entry name" value="RNI-like"/>
    <property type="match status" value="1"/>
</dbReference>
<organism evidence="1 2">
    <name type="scientific">Paratrimastix pyriformis</name>
    <dbReference type="NCBI Taxonomy" id="342808"/>
    <lineage>
        <taxon>Eukaryota</taxon>
        <taxon>Metamonada</taxon>
        <taxon>Preaxostyla</taxon>
        <taxon>Paratrimastigidae</taxon>
        <taxon>Paratrimastix</taxon>
    </lineage>
</organism>
<dbReference type="EMBL" id="JAPMOS010000016">
    <property type="protein sequence ID" value="KAJ4459968.1"/>
    <property type="molecule type" value="Genomic_DNA"/>
</dbReference>
<protein>
    <submittedName>
        <fullName evidence="1">Uncharacterized protein</fullName>
    </submittedName>
</protein>
<evidence type="ECO:0000313" key="2">
    <source>
        <dbReference type="Proteomes" id="UP001141327"/>
    </source>
</evidence>
<dbReference type="InterPro" id="IPR032675">
    <property type="entry name" value="LRR_dom_sf"/>
</dbReference>
<keyword evidence="2" id="KW-1185">Reference proteome</keyword>
<name>A0ABQ8UMC8_9EUKA</name>